<dbReference type="InterPro" id="IPR026854">
    <property type="entry name" value="VPS13_N"/>
</dbReference>
<protein>
    <recommendedName>
        <fullName evidence="3">Chorein N-terminal domain-containing protein</fullName>
    </recommendedName>
</protein>
<dbReference type="EMBL" id="LR743592">
    <property type="protein sequence ID" value="CAA2620060.1"/>
    <property type="molecule type" value="Genomic_DNA"/>
</dbReference>
<dbReference type="AlphaFoldDB" id="A0A7I8IPD5"/>
<name>A0A7I8IPD5_SPIIN</name>
<keyword evidence="1" id="KW-0813">Transport</keyword>
<accession>A0A7I8IPD5</accession>
<keyword evidence="5" id="KW-1185">Reference proteome</keyword>
<feature type="transmembrane region" description="Helical" evidence="2">
    <location>
        <begin position="54"/>
        <end position="75"/>
    </location>
</feature>
<evidence type="ECO:0000256" key="1">
    <source>
        <dbReference type="ARBA" id="ARBA00022448"/>
    </source>
</evidence>
<sequence length="95" mass="10723">MFEDYVLYLLRKYLGEYVHGLSTELLRISVWKGDVVLKDLNLKAEALNSLKLPVIVRAGFIGSITLKVLFLGFILSICQDNRFGSYPVVLDVSDV</sequence>
<dbReference type="Pfam" id="PF12624">
    <property type="entry name" value="VPS13_N"/>
    <property type="match status" value="1"/>
</dbReference>
<reference evidence="4 5" key="1">
    <citation type="submission" date="2019-12" db="EMBL/GenBank/DDBJ databases">
        <authorList>
            <person name="Scholz U."/>
            <person name="Mascher M."/>
            <person name="Fiebig A."/>
        </authorList>
    </citation>
    <scope>NUCLEOTIDE SEQUENCE</scope>
</reference>
<dbReference type="PANTHER" id="PTHR45523:SF2">
    <property type="entry name" value="OS02G0470600 PROTEIN"/>
    <property type="match status" value="1"/>
</dbReference>
<keyword evidence="2" id="KW-1133">Transmembrane helix</keyword>
<proteinExistence type="predicted"/>
<dbReference type="Proteomes" id="UP001189122">
    <property type="component" value="Unassembled WGS sequence"/>
</dbReference>
<evidence type="ECO:0000259" key="3">
    <source>
        <dbReference type="Pfam" id="PF12624"/>
    </source>
</evidence>
<organism evidence="4">
    <name type="scientific">Spirodela intermedia</name>
    <name type="common">Intermediate duckweed</name>
    <dbReference type="NCBI Taxonomy" id="51605"/>
    <lineage>
        <taxon>Eukaryota</taxon>
        <taxon>Viridiplantae</taxon>
        <taxon>Streptophyta</taxon>
        <taxon>Embryophyta</taxon>
        <taxon>Tracheophyta</taxon>
        <taxon>Spermatophyta</taxon>
        <taxon>Magnoliopsida</taxon>
        <taxon>Liliopsida</taxon>
        <taxon>Araceae</taxon>
        <taxon>Lemnoideae</taxon>
        <taxon>Spirodela</taxon>
    </lineage>
</organism>
<keyword evidence="2" id="KW-0472">Membrane</keyword>
<evidence type="ECO:0000313" key="4">
    <source>
        <dbReference type="EMBL" id="CAA2620060.1"/>
    </source>
</evidence>
<evidence type="ECO:0000313" key="5">
    <source>
        <dbReference type="Proteomes" id="UP001189122"/>
    </source>
</evidence>
<evidence type="ECO:0000256" key="2">
    <source>
        <dbReference type="SAM" id="Phobius"/>
    </source>
</evidence>
<dbReference type="EMBL" id="CACRZD030000005">
    <property type="protein sequence ID" value="CAA6659808.1"/>
    <property type="molecule type" value="Genomic_DNA"/>
</dbReference>
<dbReference type="PANTHER" id="PTHR45523">
    <property type="entry name" value="TETRATRICOPEPTIDE REPEAT (TPR)-CONTAINING PROTEIN-RELATED"/>
    <property type="match status" value="1"/>
</dbReference>
<feature type="domain" description="Chorein N-terminal" evidence="3">
    <location>
        <begin position="1"/>
        <end position="68"/>
    </location>
</feature>
<keyword evidence="2" id="KW-0812">Transmembrane</keyword>
<gene>
    <name evidence="4" type="ORF">SI7747_05006229</name>
</gene>